<reference evidence="6 7" key="1">
    <citation type="submission" date="2019-09" db="EMBL/GenBank/DDBJ databases">
        <title>YIM 132180 draft genome.</title>
        <authorList>
            <person name="Zhang K."/>
        </authorList>
    </citation>
    <scope>NUCLEOTIDE SEQUENCE [LARGE SCALE GENOMIC DNA]</scope>
    <source>
        <strain evidence="6 7">YIM 132180</strain>
    </source>
</reference>
<dbReference type="Pfam" id="PF16321">
    <property type="entry name" value="Ribosom_S30AE_C"/>
    <property type="match status" value="1"/>
</dbReference>
<evidence type="ECO:0000313" key="6">
    <source>
        <dbReference type="EMBL" id="KAB0682876.1"/>
    </source>
</evidence>
<comment type="similarity">
    <text evidence="4">Belongs to the HPF/YfiA ribosome-associated protein family. Long HPF subfamily.</text>
</comment>
<dbReference type="InterPro" id="IPR050574">
    <property type="entry name" value="HPF/YfiA_ribosome-assoc"/>
</dbReference>
<dbReference type="InterPro" id="IPR038416">
    <property type="entry name" value="Ribosom_S30AE_C_sf"/>
</dbReference>
<dbReference type="EMBL" id="VZDO01000001">
    <property type="protein sequence ID" value="KAB0682876.1"/>
    <property type="molecule type" value="Genomic_DNA"/>
</dbReference>
<comment type="subunit">
    <text evidence="2">Associates exclusively with 100S ribosomes, which are dimers of 70S ribosomes.</text>
</comment>
<dbReference type="InterPro" id="IPR003489">
    <property type="entry name" value="RHF/RaiA"/>
</dbReference>
<dbReference type="Gene3D" id="3.30.160.100">
    <property type="entry name" value="Ribosome hibernation promotion factor-like"/>
    <property type="match status" value="1"/>
</dbReference>
<dbReference type="InterPro" id="IPR036567">
    <property type="entry name" value="RHF-like"/>
</dbReference>
<protein>
    <recommendedName>
        <fullName evidence="3 4">Ribosome hibernation promoting factor</fullName>
        <shortName evidence="4">HPF</shortName>
    </recommendedName>
</protein>
<feature type="domain" description="Sigma 54 modulation/S30EA ribosomal protein C-terminal" evidence="5">
    <location>
        <begin position="131"/>
        <end position="184"/>
    </location>
</feature>
<proteinExistence type="inferred from homology"/>
<keyword evidence="7" id="KW-1185">Reference proteome</keyword>
<evidence type="ECO:0000256" key="2">
    <source>
        <dbReference type="ARBA" id="ARBA00038695"/>
    </source>
</evidence>
<dbReference type="Gene3D" id="3.30.505.50">
    <property type="entry name" value="Sigma 54 modulation/S30EA ribosomal protein, C-terminal domain"/>
    <property type="match status" value="1"/>
</dbReference>
<sequence>MSVRVTGKHMDVGETFRSRIEDRLDQFVSKYYDGNYSGTVVVSKDAARFCADCTIHLDSGVVFQATGEAHDPEASFADASERIEKRLRRYKRRLKDHHAGMNGQQNRDIAYAVVAAPGEDDEDDGLPDDYAPAIIAETSLKVGTMSVAGAVMELDRRDGPLFVFRNAGSGEVNIVYRRADGNFGWVDPSAVKTDA</sequence>
<dbReference type="PANTHER" id="PTHR33231:SF1">
    <property type="entry name" value="30S RIBOSOMAL PROTEIN"/>
    <property type="match status" value="1"/>
</dbReference>
<evidence type="ECO:0000256" key="4">
    <source>
        <dbReference type="HAMAP-Rule" id="MF_00839"/>
    </source>
</evidence>
<comment type="function">
    <text evidence="4">Required for dimerization of active 70S ribosomes into 100S ribosomes in stationary phase; 100S ribosomes are translationally inactive and sometimes present during exponential growth.</text>
</comment>
<dbReference type="Pfam" id="PF02482">
    <property type="entry name" value="Ribosomal_S30AE"/>
    <property type="match status" value="1"/>
</dbReference>
<dbReference type="NCBIfam" id="TIGR00741">
    <property type="entry name" value="yfiA"/>
    <property type="match status" value="1"/>
</dbReference>
<dbReference type="GO" id="GO:0045900">
    <property type="term" value="P:negative regulation of translational elongation"/>
    <property type="evidence" value="ECO:0007669"/>
    <property type="project" value="TreeGrafter"/>
</dbReference>
<name>A0A7V7TYK6_9HYPH</name>
<comment type="subcellular location">
    <subcellularLocation>
        <location evidence="4">Cytoplasm</location>
    </subcellularLocation>
</comment>
<dbReference type="AlphaFoldDB" id="A0A7V7TYK6"/>
<dbReference type="Proteomes" id="UP000432089">
    <property type="component" value="Unassembled WGS sequence"/>
</dbReference>
<evidence type="ECO:0000259" key="5">
    <source>
        <dbReference type="Pfam" id="PF16321"/>
    </source>
</evidence>
<organism evidence="6 7">
    <name type="scientific">Plantimonas leprariae</name>
    <dbReference type="NCBI Taxonomy" id="2615207"/>
    <lineage>
        <taxon>Bacteria</taxon>
        <taxon>Pseudomonadati</taxon>
        <taxon>Pseudomonadota</taxon>
        <taxon>Alphaproteobacteria</taxon>
        <taxon>Hyphomicrobiales</taxon>
        <taxon>Aurantimonadaceae</taxon>
        <taxon>Plantimonas</taxon>
    </lineage>
</organism>
<evidence type="ECO:0000256" key="1">
    <source>
        <dbReference type="ARBA" id="ARBA00022845"/>
    </source>
</evidence>
<keyword evidence="4" id="KW-0963">Cytoplasm</keyword>
<dbReference type="GO" id="GO:0043024">
    <property type="term" value="F:ribosomal small subunit binding"/>
    <property type="evidence" value="ECO:0007669"/>
    <property type="project" value="TreeGrafter"/>
</dbReference>
<dbReference type="RefSeq" id="WP_150967849.1">
    <property type="nucleotide sequence ID" value="NZ_VZDO01000001.1"/>
</dbReference>
<dbReference type="InterPro" id="IPR034694">
    <property type="entry name" value="HPF_long/plastid"/>
</dbReference>
<keyword evidence="1 4" id="KW-0810">Translation regulation</keyword>
<accession>A0A7V7TYK6</accession>
<dbReference type="SUPFAM" id="SSF69754">
    <property type="entry name" value="Ribosome binding protein Y (YfiA homologue)"/>
    <property type="match status" value="1"/>
</dbReference>
<evidence type="ECO:0000313" key="7">
    <source>
        <dbReference type="Proteomes" id="UP000432089"/>
    </source>
</evidence>
<dbReference type="HAMAP" id="MF_00839">
    <property type="entry name" value="HPF"/>
    <property type="match status" value="1"/>
</dbReference>
<comment type="caution">
    <text evidence="6">The sequence shown here is derived from an EMBL/GenBank/DDBJ whole genome shotgun (WGS) entry which is preliminary data.</text>
</comment>
<evidence type="ECO:0000256" key="3">
    <source>
        <dbReference type="ARBA" id="ARBA00041148"/>
    </source>
</evidence>
<dbReference type="GO" id="GO:0022627">
    <property type="term" value="C:cytosolic small ribosomal subunit"/>
    <property type="evidence" value="ECO:0007669"/>
    <property type="project" value="TreeGrafter"/>
</dbReference>
<dbReference type="InterPro" id="IPR032528">
    <property type="entry name" value="Ribosom_S30AE_C"/>
</dbReference>
<dbReference type="PANTHER" id="PTHR33231">
    <property type="entry name" value="30S RIBOSOMAL PROTEIN"/>
    <property type="match status" value="1"/>
</dbReference>
<comment type="subunit">
    <text evidence="4">Interacts with 100S ribosomes.</text>
</comment>
<gene>
    <name evidence="6" type="primary">raiA</name>
    <name evidence="4" type="synonym">hpf</name>
    <name evidence="6" type="ORF">F6X38_02000</name>
</gene>